<sequence length="189" mass="19470">MLTLAIAAALMSNEPAAPERQVLVVRHARKISEDCNALDCPLSERGEAMVARLGTFLAGPDVGGVDAARASSACRTVRTAEAAGVPVIPHQAGPDHVARCGGGVDVALTREDAIDAVRADDAPATLVAEHSNTVCLWIVEYAGEAAAGEAGCVDGRLPSEAYGDVFRLSGAGEVWTLTVFEDAFDVAGE</sequence>
<dbReference type="Pfam" id="PF00300">
    <property type="entry name" value="His_Phos_1"/>
    <property type="match status" value="1"/>
</dbReference>
<dbReference type="Proteomes" id="UP000245168">
    <property type="component" value="Unassembled WGS sequence"/>
</dbReference>
<proteinExistence type="predicted"/>
<organism evidence="1 2">
    <name type="scientific">Marinicauda salina</name>
    <dbReference type="NCBI Taxonomy" id="2135793"/>
    <lineage>
        <taxon>Bacteria</taxon>
        <taxon>Pseudomonadati</taxon>
        <taxon>Pseudomonadota</taxon>
        <taxon>Alphaproteobacteria</taxon>
        <taxon>Maricaulales</taxon>
        <taxon>Maricaulaceae</taxon>
        <taxon>Marinicauda</taxon>
    </lineage>
</organism>
<reference evidence="2" key="1">
    <citation type="submission" date="2018-05" db="EMBL/GenBank/DDBJ databases">
        <authorList>
            <person name="Liu B.-T."/>
        </authorList>
    </citation>
    <scope>NUCLEOTIDE SEQUENCE [LARGE SCALE GENOMIC DNA]</scope>
    <source>
        <strain evidence="2">WD6-1</strain>
    </source>
</reference>
<evidence type="ECO:0008006" key="3">
    <source>
        <dbReference type="Google" id="ProtNLM"/>
    </source>
</evidence>
<gene>
    <name evidence="1" type="ORF">DDZ18_02740</name>
</gene>
<comment type="caution">
    <text evidence="1">The sequence shown here is derived from an EMBL/GenBank/DDBJ whole genome shotgun (WGS) entry which is preliminary data.</text>
</comment>
<dbReference type="SUPFAM" id="SSF53254">
    <property type="entry name" value="Phosphoglycerate mutase-like"/>
    <property type="match status" value="1"/>
</dbReference>
<dbReference type="Gene3D" id="3.40.50.1240">
    <property type="entry name" value="Phosphoglycerate mutase-like"/>
    <property type="match status" value="1"/>
</dbReference>
<dbReference type="InterPro" id="IPR029033">
    <property type="entry name" value="His_PPase_superfam"/>
</dbReference>
<dbReference type="OrthoDB" id="7630790at2"/>
<dbReference type="InterPro" id="IPR013078">
    <property type="entry name" value="His_Pase_superF_clade-1"/>
</dbReference>
<dbReference type="AlphaFoldDB" id="A0A2U2BX38"/>
<dbReference type="RefSeq" id="WP_109251814.1">
    <property type="nucleotide sequence ID" value="NZ_QEXV01000001.1"/>
</dbReference>
<name>A0A2U2BX38_9PROT</name>
<dbReference type="EMBL" id="QEXV01000001">
    <property type="protein sequence ID" value="PWE18539.1"/>
    <property type="molecule type" value="Genomic_DNA"/>
</dbReference>
<dbReference type="CDD" id="cd07040">
    <property type="entry name" value="HP"/>
    <property type="match status" value="1"/>
</dbReference>
<keyword evidence="2" id="KW-1185">Reference proteome</keyword>
<evidence type="ECO:0000313" key="2">
    <source>
        <dbReference type="Proteomes" id="UP000245168"/>
    </source>
</evidence>
<evidence type="ECO:0000313" key="1">
    <source>
        <dbReference type="EMBL" id="PWE18539.1"/>
    </source>
</evidence>
<accession>A0A2U2BX38</accession>
<protein>
    <recommendedName>
        <fullName evidence="3">Histidine phosphatase family protein</fullName>
    </recommendedName>
</protein>